<accession>A0A7J7K595</accession>
<dbReference type="GO" id="GO:0005886">
    <property type="term" value="C:plasma membrane"/>
    <property type="evidence" value="ECO:0007669"/>
    <property type="project" value="TreeGrafter"/>
</dbReference>
<dbReference type="InterPro" id="IPR015526">
    <property type="entry name" value="Frizzled/SFRP"/>
</dbReference>
<evidence type="ECO:0000256" key="7">
    <source>
        <dbReference type="ARBA" id="ARBA00023170"/>
    </source>
</evidence>
<dbReference type="PANTHER" id="PTHR11309">
    <property type="entry name" value="FRIZZLED"/>
    <property type="match status" value="1"/>
</dbReference>
<feature type="transmembrane region" description="Helical" evidence="8">
    <location>
        <begin position="160"/>
        <end position="182"/>
    </location>
</feature>
<gene>
    <name evidence="10" type="ORF">EB796_008915</name>
</gene>
<dbReference type="Gene3D" id="1.20.1070.10">
    <property type="entry name" value="Rhodopsin 7-helix transmembrane proteins"/>
    <property type="match status" value="1"/>
</dbReference>
<evidence type="ECO:0000256" key="5">
    <source>
        <dbReference type="ARBA" id="ARBA00022989"/>
    </source>
</evidence>
<sequence length="210" mass="24044">MSKIMKINSLKFIVLQTEILHCYKLVDVYVVYFVGVCFTGLSDETSLIGYIIAPLVAYLTLGTIFLVAGFISLFHIRNAIKHTGTKTNKLEKLMVRIGVFSVLYTVPAIIVIVCNVYELLNRGHWLEQYQARICDDPEFKGLLTCPLHKDLLQESRGPDFIWFMFKYLGYLIVGITSGFWIWSNKTMSSWSKFFRRLGCCCGREPQEAAV</sequence>
<dbReference type="InterPro" id="IPR017981">
    <property type="entry name" value="GPCR_2-like_7TM"/>
</dbReference>
<comment type="similarity">
    <text evidence="2">Belongs to the G-protein coupled receptor Fz/Smo family.</text>
</comment>
<dbReference type="AlphaFoldDB" id="A0A7J7K595"/>
<evidence type="ECO:0000256" key="6">
    <source>
        <dbReference type="ARBA" id="ARBA00023136"/>
    </source>
</evidence>
<dbReference type="EMBL" id="VXIV02001478">
    <property type="protein sequence ID" value="KAF6032778.1"/>
    <property type="molecule type" value="Genomic_DNA"/>
</dbReference>
<evidence type="ECO:0000256" key="4">
    <source>
        <dbReference type="ARBA" id="ARBA00022692"/>
    </source>
</evidence>
<feature type="domain" description="G-protein coupled receptors family 2 profile 2" evidence="9">
    <location>
        <begin position="1"/>
        <end position="189"/>
    </location>
</feature>
<keyword evidence="11" id="KW-1185">Reference proteome</keyword>
<dbReference type="Pfam" id="PF01534">
    <property type="entry name" value="Frizzled"/>
    <property type="match status" value="1"/>
</dbReference>
<name>A0A7J7K595_BUGNE</name>
<protein>
    <submittedName>
        <fullName evidence="10">Fz</fullName>
    </submittedName>
</protein>
<evidence type="ECO:0000259" key="9">
    <source>
        <dbReference type="PROSITE" id="PS50261"/>
    </source>
</evidence>
<comment type="subcellular location">
    <subcellularLocation>
        <location evidence="1">Membrane</location>
        <topology evidence="1">Multi-pass membrane protein</topology>
    </subcellularLocation>
</comment>
<proteinExistence type="inferred from homology"/>
<dbReference type="GO" id="GO:0060070">
    <property type="term" value="P:canonical Wnt signaling pathway"/>
    <property type="evidence" value="ECO:0007669"/>
    <property type="project" value="TreeGrafter"/>
</dbReference>
<keyword evidence="4 8" id="KW-0812">Transmembrane</keyword>
<keyword evidence="5 8" id="KW-1133">Transmembrane helix</keyword>
<keyword evidence="3" id="KW-0217">Developmental protein</keyword>
<keyword evidence="6 8" id="KW-0472">Membrane</keyword>
<dbReference type="Proteomes" id="UP000593567">
    <property type="component" value="Unassembled WGS sequence"/>
</dbReference>
<evidence type="ECO:0000313" key="11">
    <source>
        <dbReference type="Proteomes" id="UP000593567"/>
    </source>
</evidence>
<feature type="transmembrane region" description="Helical" evidence="8">
    <location>
        <begin position="47"/>
        <end position="76"/>
    </location>
</feature>
<feature type="transmembrane region" description="Helical" evidence="8">
    <location>
        <begin position="97"/>
        <end position="120"/>
    </location>
</feature>
<evidence type="ECO:0000256" key="1">
    <source>
        <dbReference type="ARBA" id="ARBA00004141"/>
    </source>
</evidence>
<dbReference type="GO" id="GO:0042813">
    <property type="term" value="F:Wnt receptor activity"/>
    <property type="evidence" value="ECO:0007669"/>
    <property type="project" value="TreeGrafter"/>
</dbReference>
<reference evidence="10" key="1">
    <citation type="submission" date="2020-06" db="EMBL/GenBank/DDBJ databases">
        <title>Draft genome of Bugula neritina, a colonial animal packing powerful symbionts and potential medicines.</title>
        <authorList>
            <person name="Rayko M."/>
        </authorList>
    </citation>
    <scope>NUCLEOTIDE SEQUENCE [LARGE SCALE GENOMIC DNA]</scope>
    <source>
        <strain evidence="10">Kwan_BN1</strain>
    </source>
</reference>
<evidence type="ECO:0000256" key="3">
    <source>
        <dbReference type="ARBA" id="ARBA00022473"/>
    </source>
</evidence>
<evidence type="ECO:0000313" key="10">
    <source>
        <dbReference type="EMBL" id="KAF6032778.1"/>
    </source>
</evidence>
<evidence type="ECO:0000256" key="2">
    <source>
        <dbReference type="ARBA" id="ARBA00008077"/>
    </source>
</evidence>
<feature type="transmembrane region" description="Helical" evidence="8">
    <location>
        <begin position="21"/>
        <end position="41"/>
    </location>
</feature>
<dbReference type="PROSITE" id="PS50261">
    <property type="entry name" value="G_PROTEIN_RECEP_F2_4"/>
    <property type="match status" value="1"/>
</dbReference>
<dbReference type="GO" id="GO:0017147">
    <property type="term" value="F:Wnt-protein binding"/>
    <property type="evidence" value="ECO:0007669"/>
    <property type="project" value="TreeGrafter"/>
</dbReference>
<dbReference type="InterPro" id="IPR000539">
    <property type="entry name" value="Frizzled/Smoothened_7TM"/>
</dbReference>
<organism evidence="10 11">
    <name type="scientific">Bugula neritina</name>
    <name type="common">Brown bryozoan</name>
    <name type="synonym">Sertularia neritina</name>
    <dbReference type="NCBI Taxonomy" id="10212"/>
    <lineage>
        <taxon>Eukaryota</taxon>
        <taxon>Metazoa</taxon>
        <taxon>Spiralia</taxon>
        <taxon>Lophotrochozoa</taxon>
        <taxon>Bryozoa</taxon>
        <taxon>Gymnolaemata</taxon>
        <taxon>Cheilostomatida</taxon>
        <taxon>Flustrina</taxon>
        <taxon>Buguloidea</taxon>
        <taxon>Bugulidae</taxon>
        <taxon>Bugula</taxon>
    </lineage>
</organism>
<dbReference type="OrthoDB" id="10053709at2759"/>
<comment type="caution">
    <text evidence="10">The sequence shown here is derived from an EMBL/GenBank/DDBJ whole genome shotgun (WGS) entry which is preliminary data.</text>
</comment>
<keyword evidence="7" id="KW-0675">Receptor</keyword>
<evidence type="ECO:0000256" key="8">
    <source>
        <dbReference type="SAM" id="Phobius"/>
    </source>
</evidence>
<dbReference type="SMART" id="SM01330">
    <property type="entry name" value="Frizzled"/>
    <property type="match status" value="1"/>
</dbReference>
<dbReference type="PANTHER" id="PTHR11309:SF47">
    <property type="entry name" value="FRIZZLED"/>
    <property type="match status" value="1"/>
</dbReference>
<dbReference type="PRINTS" id="PR00489">
    <property type="entry name" value="FRIZZLED"/>
</dbReference>
<dbReference type="GO" id="GO:0035567">
    <property type="term" value="P:non-canonical Wnt signaling pathway"/>
    <property type="evidence" value="ECO:0007669"/>
    <property type="project" value="TreeGrafter"/>
</dbReference>